<name>A0ABY2XNQ3_9GAMM</name>
<dbReference type="InterPro" id="IPR006094">
    <property type="entry name" value="Oxid_FAD_bind_N"/>
</dbReference>
<reference evidence="3 4" key="1">
    <citation type="submission" date="2019-05" db="EMBL/GenBank/DDBJ databases">
        <title>Genome of Alcanivorax gelatiniphagus, an oil degrading marine bacteria.</title>
        <authorList>
            <person name="Kwon K.K."/>
        </authorList>
    </citation>
    <scope>NUCLEOTIDE SEQUENCE [LARGE SCALE GENOMIC DNA]</scope>
    <source>
        <strain evidence="3 4">MEBiC 08158</strain>
    </source>
</reference>
<dbReference type="InterPro" id="IPR036318">
    <property type="entry name" value="FAD-bd_PCMH-like_sf"/>
</dbReference>
<protein>
    <submittedName>
        <fullName evidence="3">FAD-binding oxidoreductase</fullName>
    </submittedName>
</protein>
<feature type="domain" description="FAD-binding PCMH-type" evidence="2">
    <location>
        <begin position="41"/>
        <end position="214"/>
    </location>
</feature>
<evidence type="ECO:0000313" key="4">
    <source>
        <dbReference type="Proteomes" id="UP000739180"/>
    </source>
</evidence>
<dbReference type="PANTHER" id="PTHR11748:SF119">
    <property type="entry name" value="D-2-HYDROXYGLUTARATE DEHYDROGENASE"/>
    <property type="match status" value="1"/>
</dbReference>
<dbReference type="PROSITE" id="PS51387">
    <property type="entry name" value="FAD_PCMH"/>
    <property type="match status" value="1"/>
</dbReference>
<dbReference type="PANTHER" id="PTHR11748">
    <property type="entry name" value="D-LACTATE DEHYDROGENASE"/>
    <property type="match status" value="1"/>
</dbReference>
<evidence type="ECO:0000313" key="3">
    <source>
        <dbReference type="EMBL" id="TMW13689.1"/>
    </source>
</evidence>
<keyword evidence="4" id="KW-1185">Reference proteome</keyword>
<sequence>MDINAFRRDIAGIEHSDDATQVRRKSRDMTTTFSPILRDELKGKLADLVVSPRDKAEVRRVAAAAARHRVPLLPRGAGTCNWGQGTPLQGGAILDMTALNRRISLDHATVRVEPGMIVQAVDDYAADQNRELRMHPSTRRTATLGGFLGGGHVGVGSCTWGILRDLGNVVGVEVISVEEEPRVMELRGAEVNRVHHAYGTNGIITEIEMPLAPAYRWREAIVDFKDFMKAVRFGVTLNASDGLVVKMVAINEWRYARLFTALKPHLRDERHTVHVMVADDFGEAFESLVADHGGTIVYQGLEGQGDFKRPLYEFSFGHARLHATRTDPSLVANIGIFPDHNLFAAIERVHHKFFDLGPLRLDMKRMDGRLTAQGSPLFQYRDEAHMASVIEGMQEEGVEAANTHTMHVKENGMKPIDATEIAFKRSMDPFNLMNPGKFAAEELAAPGKGVALPASGWRYQKA</sequence>
<gene>
    <name evidence="3" type="ORF">FGS76_06050</name>
</gene>
<keyword evidence="1" id="KW-0285">Flavoprotein</keyword>
<dbReference type="Proteomes" id="UP000739180">
    <property type="component" value="Unassembled WGS sequence"/>
</dbReference>
<dbReference type="EMBL" id="VCQT01000022">
    <property type="protein sequence ID" value="TMW13689.1"/>
    <property type="molecule type" value="Genomic_DNA"/>
</dbReference>
<dbReference type="SUPFAM" id="SSF56176">
    <property type="entry name" value="FAD-binding/transporter-associated domain-like"/>
    <property type="match status" value="1"/>
</dbReference>
<accession>A0ABY2XNQ3</accession>
<dbReference type="RefSeq" id="WP_138771730.1">
    <property type="nucleotide sequence ID" value="NZ_JBHSSX010000059.1"/>
</dbReference>
<dbReference type="InterPro" id="IPR016169">
    <property type="entry name" value="FAD-bd_PCMH_sub2"/>
</dbReference>
<proteinExistence type="predicted"/>
<dbReference type="InterPro" id="IPR016166">
    <property type="entry name" value="FAD-bd_PCMH"/>
</dbReference>
<keyword evidence="1" id="KW-0274">FAD</keyword>
<dbReference type="Pfam" id="PF01565">
    <property type="entry name" value="FAD_binding_4"/>
    <property type="match status" value="1"/>
</dbReference>
<comment type="caution">
    <text evidence="3">The sequence shown here is derived from an EMBL/GenBank/DDBJ whole genome shotgun (WGS) entry which is preliminary data.</text>
</comment>
<evidence type="ECO:0000256" key="1">
    <source>
        <dbReference type="ARBA" id="ARBA00022827"/>
    </source>
</evidence>
<dbReference type="Gene3D" id="3.30.465.10">
    <property type="match status" value="1"/>
</dbReference>
<organism evidence="3 4">
    <name type="scientific">Alloalcanivorax gelatiniphagus</name>
    <dbReference type="NCBI Taxonomy" id="1194167"/>
    <lineage>
        <taxon>Bacteria</taxon>
        <taxon>Pseudomonadati</taxon>
        <taxon>Pseudomonadota</taxon>
        <taxon>Gammaproteobacteria</taxon>
        <taxon>Oceanospirillales</taxon>
        <taxon>Alcanivoracaceae</taxon>
        <taxon>Alloalcanivorax</taxon>
    </lineage>
</organism>
<evidence type="ECO:0000259" key="2">
    <source>
        <dbReference type="PROSITE" id="PS51387"/>
    </source>
</evidence>